<evidence type="ECO:0000313" key="4">
    <source>
        <dbReference type="Proteomes" id="UP000266745"/>
    </source>
</evidence>
<dbReference type="OrthoDB" id="11176at2157"/>
<organism evidence="3 4">
    <name type="scientific">Candidatus Nitrosotenuis cloacae</name>
    <dbReference type="NCBI Taxonomy" id="1603555"/>
    <lineage>
        <taxon>Archaea</taxon>
        <taxon>Nitrososphaerota</taxon>
        <taxon>Candidatus Nitrosotenuis</taxon>
    </lineage>
</organism>
<evidence type="ECO:0008006" key="5">
    <source>
        <dbReference type="Google" id="ProtNLM"/>
    </source>
</evidence>
<feature type="transmembrane region" description="Helical" evidence="2">
    <location>
        <begin position="201"/>
        <end position="219"/>
    </location>
</feature>
<dbReference type="Proteomes" id="UP000266745">
    <property type="component" value="Chromosome"/>
</dbReference>
<keyword evidence="2" id="KW-1133">Transmembrane helix</keyword>
<dbReference type="EMBL" id="CP011097">
    <property type="protein sequence ID" value="AJZ76501.1"/>
    <property type="molecule type" value="Genomic_DNA"/>
</dbReference>
<proteinExistence type="predicted"/>
<dbReference type="SUPFAM" id="SSF90112">
    <property type="entry name" value="Neurotransmitter-gated ion-channel transmembrane pore"/>
    <property type="match status" value="1"/>
</dbReference>
<dbReference type="RefSeq" id="WP_048187323.1">
    <property type="nucleotide sequence ID" value="NZ_CP011097.1"/>
</dbReference>
<evidence type="ECO:0000256" key="1">
    <source>
        <dbReference type="ARBA" id="ARBA00004141"/>
    </source>
</evidence>
<accession>A0A3G1B8M6</accession>
<dbReference type="InterPro" id="IPR036719">
    <property type="entry name" value="Neuro-gated_channel_TM_sf"/>
</dbReference>
<feature type="transmembrane region" description="Helical" evidence="2">
    <location>
        <begin position="226"/>
        <end position="244"/>
    </location>
</feature>
<dbReference type="InterPro" id="IPR036734">
    <property type="entry name" value="Neur_chan_lig-bd_sf"/>
</dbReference>
<feature type="transmembrane region" description="Helical" evidence="2">
    <location>
        <begin position="264"/>
        <end position="281"/>
    </location>
</feature>
<evidence type="ECO:0000313" key="3">
    <source>
        <dbReference type="EMBL" id="AJZ76501.1"/>
    </source>
</evidence>
<keyword evidence="2" id="KW-0812">Transmembrane</keyword>
<protein>
    <recommendedName>
        <fullName evidence="5">Neurotransmitter-gated ion-channel ligand-binding domain-containing protein</fullName>
    </recommendedName>
</protein>
<gene>
    <name evidence="3" type="ORF">SU86_009195</name>
</gene>
<keyword evidence="4" id="KW-1185">Reference proteome</keyword>
<dbReference type="KEGG" id="tah:SU86_009195"/>
<dbReference type="GeneID" id="24874738"/>
<sequence length="320" mass="36519">MMQRHFLLIPAIMMVLLVPNFAQGQEIPEQISTPVTYDVGIQLENIGFIDRQGGSYELIFWVTISSDEIDFTKNPPPQTFDFTNGHVEEITGMHTEQHFHKFKVRGVFYNSMDFRDYPFESIDLAIHMEPYYPNTSDKLVFTVNQEYSGISKSDTTSVPGWSIGDPSFTSSTQSYPWGDFTHFEAHYLVGTADLLAFMKKLFPIGVLMAFSFASFLLSPKSQGERLGMISASLLSATFFHSGYLNAELPPIGYLTLADKIMITAYTFFIICLTPMVLTRYYTEVKKREFTLDQQMRLDKKIIFIAPLTSLVIFTVVYFTL</sequence>
<dbReference type="GO" id="GO:0005230">
    <property type="term" value="F:extracellular ligand-gated monoatomic ion channel activity"/>
    <property type="evidence" value="ECO:0007669"/>
    <property type="project" value="InterPro"/>
</dbReference>
<dbReference type="Gene3D" id="2.70.170.10">
    <property type="entry name" value="Neurotransmitter-gated ion-channel ligand-binding domain"/>
    <property type="match status" value="1"/>
</dbReference>
<dbReference type="InterPro" id="IPR038050">
    <property type="entry name" value="Neuro_actylchol_rec"/>
</dbReference>
<comment type="subcellular location">
    <subcellularLocation>
        <location evidence="1">Membrane</location>
        <topology evidence="1">Multi-pass membrane protein</topology>
    </subcellularLocation>
</comment>
<feature type="transmembrane region" description="Helical" evidence="2">
    <location>
        <begin position="301"/>
        <end position="319"/>
    </location>
</feature>
<keyword evidence="2" id="KW-0472">Membrane</keyword>
<dbReference type="Gene3D" id="1.20.58.390">
    <property type="entry name" value="Neurotransmitter-gated ion-channel transmembrane domain"/>
    <property type="match status" value="1"/>
</dbReference>
<dbReference type="STRING" id="1603555.SU86_009195"/>
<reference evidence="3 4" key="1">
    <citation type="journal article" date="2016" name="Sci. Rep.">
        <title>A novel ammonia-oxidizing archaeon from wastewater treatment plant: Its enrichment, physiological and genomic characteristics.</title>
        <authorList>
            <person name="Li Y."/>
            <person name="Ding K."/>
            <person name="Wen X."/>
            <person name="Zhang B."/>
            <person name="Shen B."/>
            <person name="Yang Y."/>
        </authorList>
    </citation>
    <scope>NUCLEOTIDE SEQUENCE [LARGE SCALE GENOMIC DNA]</scope>
    <source>
        <strain evidence="3 4">SAT1</strain>
    </source>
</reference>
<name>A0A3G1B8M6_9ARCH</name>
<evidence type="ECO:0000256" key="2">
    <source>
        <dbReference type="SAM" id="Phobius"/>
    </source>
</evidence>
<dbReference type="AlphaFoldDB" id="A0A3G1B8M6"/>
<dbReference type="GO" id="GO:0016020">
    <property type="term" value="C:membrane"/>
    <property type="evidence" value="ECO:0007669"/>
    <property type="project" value="UniProtKB-SubCell"/>
</dbReference>